<dbReference type="Pfam" id="PF16976">
    <property type="entry name" value="RcpC"/>
    <property type="match status" value="1"/>
</dbReference>
<protein>
    <recommendedName>
        <fullName evidence="2">SAF domain-containing protein</fullName>
    </recommendedName>
</protein>
<reference evidence="4" key="1">
    <citation type="journal article" date="2019" name="Int. J. Syst. Evol. Microbiol.">
        <title>The Global Catalogue of Microorganisms (GCM) 10K type strain sequencing project: providing services to taxonomists for standard genome sequencing and annotation.</title>
        <authorList>
            <consortium name="The Broad Institute Genomics Platform"/>
            <consortium name="The Broad Institute Genome Sequencing Center for Infectious Disease"/>
            <person name="Wu L."/>
            <person name="Ma J."/>
        </authorList>
    </citation>
    <scope>NUCLEOTIDE SEQUENCE [LARGE SCALE GENOMIC DNA]</scope>
    <source>
        <strain evidence="4">JCM 19129</strain>
    </source>
</reference>
<dbReference type="RefSeq" id="WP_049897842.1">
    <property type="nucleotide sequence ID" value="NZ_BAABLW010000005.1"/>
</dbReference>
<keyword evidence="1" id="KW-0732">Signal</keyword>
<dbReference type="InterPro" id="IPR017592">
    <property type="entry name" value="Pilus_assmbl_Flp-typ_CpaB"/>
</dbReference>
<feature type="domain" description="SAF" evidence="2">
    <location>
        <begin position="32"/>
        <end position="94"/>
    </location>
</feature>
<organism evidence="3 4">
    <name type="scientific">Nesterenkonia rhizosphaerae</name>
    <dbReference type="NCBI Taxonomy" id="1348272"/>
    <lineage>
        <taxon>Bacteria</taxon>
        <taxon>Bacillati</taxon>
        <taxon>Actinomycetota</taxon>
        <taxon>Actinomycetes</taxon>
        <taxon>Micrococcales</taxon>
        <taxon>Micrococcaceae</taxon>
        <taxon>Nesterenkonia</taxon>
    </lineage>
</organism>
<gene>
    <name evidence="3" type="ORF">GCM10025790_09530</name>
</gene>
<evidence type="ECO:0000313" key="4">
    <source>
        <dbReference type="Proteomes" id="UP001500368"/>
    </source>
</evidence>
<sequence length="202" mass="20614">MRRFRVPLALLLGLCAAASALLATESSSAQTTTAVRLVSAVPAGEVLTEQLLEELETDAAAVPQGHSGDLDDYLGETLAAALPAGAVVHPSQLVGPGLLEGHPAGTVAVPVRPADTALISLLTPGQRVDVLATSDSPESTGGTQRIAHDVPVLWIPQDPAENWLGGGGDSQLVVILAVDTNTAEAIADATYQGRIHLSLVGE</sequence>
<evidence type="ECO:0000313" key="3">
    <source>
        <dbReference type="EMBL" id="GAA4916393.1"/>
    </source>
</evidence>
<dbReference type="NCBIfam" id="TIGR03177">
    <property type="entry name" value="pilus_cpaB"/>
    <property type="match status" value="1"/>
</dbReference>
<proteinExistence type="predicted"/>
<feature type="chain" id="PRO_5046657209" description="SAF domain-containing protein" evidence="1">
    <location>
        <begin position="24"/>
        <end position="202"/>
    </location>
</feature>
<comment type="caution">
    <text evidence="3">The sequence shown here is derived from an EMBL/GenBank/DDBJ whole genome shotgun (WGS) entry which is preliminary data.</text>
</comment>
<dbReference type="Proteomes" id="UP001500368">
    <property type="component" value="Unassembled WGS sequence"/>
</dbReference>
<dbReference type="Pfam" id="PF08666">
    <property type="entry name" value="SAF"/>
    <property type="match status" value="1"/>
</dbReference>
<feature type="signal peptide" evidence="1">
    <location>
        <begin position="1"/>
        <end position="23"/>
    </location>
</feature>
<name>A0ABP9G2B3_9MICC</name>
<accession>A0ABP9G2B3</accession>
<dbReference type="SMART" id="SM00858">
    <property type="entry name" value="SAF"/>
    <property type="match status" value="1"/>
</dbReference>
<dbReference type="InterPro" id="IPR031571">
    <property type="entry name" value="RcpC_dom"/>
</dbReference>
<evidence type="ECO:0000259" key="2">
    <source>
        <dbReference type="SMART" id="SM00858"/>
    </source>
</evidence>
<keyword evidence="4" id="KW-1185">Reference proteome</keyword>
<dbReference type="InterPro" id="IPR013974">
    <property type="entry name" value="SAF"/>
</dbReference>
<dbReference type="EMBL" id="BAABLW010000005">
    <property type="protein sequence ID" value="GAA4916393.1"/>
    <property type="molecule type" value="Genomic_DNA"/>
</dbReference>
<evidence type="ECO:0000256" key="1">
    <source>
        <dbReference type="SAM" id="SignalP"/>
    </source>
</evidence>